<dbReference type="InterPro" id="IPR036291">
    <property type="entry name" value="NAD(P)-bd_dom_sf"/>
</dbReference>
<accession>A0A0W1ARL0</accession>
<dbReference type="InterPro" id="IPR013154">
    <property type="entry name" value="ADH-like_N"/>
</dbReference>
<dbReference type="InterPro" id="IPR020843">
    <property type="entry name" value="ER"/>
</dbReference>
<dbReference type="InterPro" id="IPR013149">
    <property type="entry name" value="ADH-like_C"/>
</dbReference>
<organism evidence="2 3">
    <name type="scientific">Paenibacillus etheri</name>
    <dbReference type="NCBI Taxonomy" id="1306852"/>
    <lineage>
        <taxon>Bacteria</taxon>
        <taxon>Bacillati</taxon>
        <taxon>Bacillota</taxon>
        <taxon>Bacilli</taxon>
        <taxon>Bacillales</taxon>
        <taxon>Paenibacillaceae</taxon>
        <taxon>Paenibacillus</taxon>
    </lineage>
</organism>
<dbReference type="Proteomes" id="UP000054709">
    <property type="component" value="Unassembled WGS sequence"/>
</dbReference>
<evidence type="ECO:0000313" key="2">
    <source>
        <dbReference type="EMBL" id="KTD83961.1"/>
    </source>
</evidence>
<dbReference type="EMBL" id="LCZJ02000037">
    <property type="protein sequence ID" value="KTD83961.1"/>
    <property type="molecule type" value="Genomic_DNA"/>
</dbReference>
<evidence type="ECO:0000259" key="1">
    <source>
        <dbReference type="SMART" id="SM00829"/>
    </source>
</evidence>
<protein>
    <submittedName>
        <fullName evidence="2">NADPH:quinone oxidoreductase</fullName>
    </submittedName>
</protein>
<reference evidence="2 3" key="1">
    <citation type="journal article" date="2015" name="Int. Biodeterior. Biodegradation">
        <title>Physiological and genetic screening methods for the isolation of methyl tert-butyl ether-degrading bacteria for bioremediation purposes.</title>
        <authorList>
            <person name="Guisado I.M."/>
            <person name="Purswani J."/>
            <person name="Gonzalez Lopez J."/>
            <person name="Pozo C."/>
        </authorList>
    </citation>
    <scope>NUCLEOTIDE SEQUENCE [LARGE SCALE GENOMIC DNA]</scope>
    <source>
        <strain evidence="2 3">SH7</strain>
    </source>
</reference>
<dbReference type="SUPFAM" id="SSF51735">
    <property type="entry name" value="NAD(P)-binding Rossmann-fold domains"/>
    <property type="match status" value="1"/>
</dbReference>
<dbReference type="RefSeq" id="WP_060626040.1">
    <property type="nucleotide sequence ID" value="NZ_LCZJ02000037.1"/>
</dbReference>
<dbReference type="AlphaFoldDB" id="A0A0W1ARL0"/>
<dbReference type="CDD" id="cd08276">
    <property type="entry name" value="MDR7"/>
    <property type="match status" value="1"/>
</dbReference>
<dbReference type="PANTHER" id="PTHR45033:SF2">
    <property type="entry name" value="ZINC-TYPE ALCOHOL DEHYDROGENASE-LIKE PROTEIN C1773.06C"/>
    <property type="match status" value="1"/>
</dbReference>
<dbReference type="Pfam" id="PF00107">
    <property type="entry name" value="ADH_zinc_N"/>
    <property type="match status" value="1"/>
</dbReference>
<dbReference type="Pfam" id="PF08240">
    <property type="entry name" value="ADH_N"/>
    <property type="match status" value="1"/>
</dbReference>
<name>A0A0W1ARL0_9BACL</name>
<keyword evidence="3" id="KW-1185">Reference proteome</keyword>
<dbReference type="Gene3D" id="3.90.180.10">
    <property type="entry name" value="Medium-chain alcohol dehydrogenases, catalytic domain"/>
    <property type="match status" value="1"/>
</dbReference>
<dbReference type="SMART" id="SM00829">
    <property type="entry name" value="PKS_ER"/>
    <property type="match status" value="1"/>
</dbReference>
<dbReference type="SUPFAM" id="SSF50129">
    <property type="entry name" value="GroES-like"/>
    <property type="match status" value="1"/>
</dbReference>
<sequence>MKVYEIQSEFGLDQLKVAERPIPNPGSGEVRIKMRAVSLNARDLGVIDGFYNPILNAPLIPVSDGVGEVVALGEYTSRFKIGDRVSGIFTQSWISGEPTQENWMSSLGSPLDGLLAEYVVLPEEGLVRVPDLLTDEEAATLPCAGVTAWHAIVEEGTVKAGETVVIQGTGGVSLFALQFAKLHGARVIITSSSDEKLKRAKGLGADFGVNYLNTPEWDKAVLELTGGRGADHIVDLGGSSTLNKSIGALRVGGRISLVGGLSGFQVEGFEIIPAILRKARLQAINVGSRDMFETMNRAVEQNGLRPIIDSVYPFEHSIEALQYLAKGSTFGKICITF</sequence>
<dbReference type="Gene3D" id="3.40.50.720">
    <property type="entry name" value="NAD(P)-binding Rossmann-like Domain"/>
    <property type="match status" value="1"/>
</dbReference>
<dbReference type="InterPro" id="IPR011032">
    <property type="entry name" value="GroES-like_sf"/>
</dbReference>
<dbReference type="InterPro" id="IPR052711">
    <property type="entry name" value="Zinc_ADH-like"/>
</dbReference>
<feature type="domain" description="Enoyl reductase (ER)" evidence="1">
    <location>
        <begin position="11"/>
        <end position="335"/>
    </location>
</feature>
<dbReference type="OrthoDB" id="9787435at2"/>
<dbReference type="GO" id="GO:0016491">
    <property type="term" value="F:oxidoreductase activity"/>
    <property type="evidence" value="ECO:0007669"/>
    <property type="project" value="InterPro"/>
</dbReference>
<gene>
    <name evidence="2" type="ORF">UQ64_27725</name>
</gene>
<evidence type="ECO:0000313" key="3">
    <source>
        <dbReference type="Proteomes" id="UP000054709"/>
    </source>
</evidence>
<proteinExistence type="predicted"/>
<dbReference type="PANTHER" id="PTHR45033">
    <property type="match status" value="1"/>
</dbReference>
<comment type="caution">
    <text evidence="2">The sequence shown here is derived from an EMBL/GenBank/DDBJ whole genome shotgun (WGS) entry which is preliminary data.</text>
</comment>